<dbReference type="VEuPathDB" id="FungiDB:VP01_6388g1"/>
<comment type="caution">
    <text evidence="1">The sequence shown here is derived from an EMBL/GenBank/DDBJ whole genome shotgun (WGS) entry which is preliminary data.</text>
</comment>
<dbReference type="AlphaFoldDB" id="A0A0L6UI19"/>
<dbReference type="Proteomes" id="UP000037035">
    <property type="component" value="Unassembled WGS sequence"/>
</dbReference>
<evidence type="ECO:0000313" key="2">
    <source>
        <dbReference type="Proteomes" id="UP000037035"/>
    </source>
</evidence>
<accession>A0A0L6UI19</accession>
<name>A0A0L6UI19_9BASI</name>
<protein>
    <submittedName>
        <fullName evidence="1">Uncharacterized protein</fullName>
    </submittedName>
</protein>
<organism evidence="1 2">
    <name type="scientific">Puccinia sorghi</name>
    <dbReference type="NCBI Taxonomy" id="27349"/>
    <lineage>
        <taxon>Eukaryota</taxon>
        <taxon>Fungi</taxon>
        <taxon>Dikarya</taxon>
        <taxon>Basidiomycota</taxon>
        <taxon>Pucciniomycotina</taxon>
        <taxon>Pucciniomycetes</taxon>
        <taxon>Pucciniales</taxon>
        <taxon>Pucciniaceae</taxon>
        <taxon>Puccinia</taxon>
    </lineage>
</organism>
<keyword evidence="2" id="KW-1185">Reference proteome</keyword>
<gene>
    <name evidence="1" type="ORF">VP01_6388g1</name>
</gene>
<reference evidence="1 2" key="1">
    <citation type="submission" date="2015-08" db="EMBL/GenBank/DDBJ databases">
        <title>Next Generation Sequencing and Analysis of the Genome of Puccinia sorghi L Schw, the Causal Agent of Maize Common Rust.</title>
        <authorList>
            <person name="Rochi L."/>
            <person name="Burguener G."/>
            <person name="Darino M."/>
            <person name="Turjanski A."/>
            <person name="Kreff E."/>
            <person name="Dieguez M.J."/>
            <person name="Sacco F."/>
        </authorList>
    </citation>
    <scope>NUCLEOTIDE SEQUENCE [LARGE SCALE GENOMIC DNA]</scope>
    <source>
        <strain evidence="1 2">RO10H11247</strain>
    </source>
</reference>
<sequence length="75" mass="8286">MSFDSLINFNTKHKYISYIHPPSLVKGLQLIQGFCQEVLLGKNFIAGFPTLHDLSHMGTLSSGLFPWHSHASAAS</sequence>
<evidence type="ECO:0000313" key="1">
    <source>
        <dbReference type="EMBL" id="KNZ47445.1"/>
    </source>
</evidence>
<proteinExistence type="predicted"/>
<dbReference type="EMBL" id="LAVV01011705">
    <property type="protein sequence ID" value="KNZ47445.1"/>
    <property type="molecule type" value="Genomic_DNA"/>
</dbReference>